<evidence type="ECO:0000313" key="3">
    <source>
        <dbReference type="EMBL" id="SOD15363.1"/>
    </source>
</evidence>
<protein>
    <submittedName>
        <fullName evidence="3">START domain-containing protein</fullName>
    </submittedName>
</protein>
<dbReference type="PIRSF" id="PIRSF039033">
    <property type="entry name" value="START_dom"/>
    <property type="match status" value="1"/>
</dbReference>
<dbReference type="Gene3D" id="3.30.530.20">
    <property type="match status" value="1"/>
</dbReference>
<dbReference type="RefSeq" id="WP_097132053.1">
    <property type="nucleotide sequence ID" value="NZ_OCMT01000002.1"/>
</dbReference>
<feature type="signal peptide" evidence="1">
    <location>
        <begin position="1"/>
        <end position="20"/>
    </location>
</feature>
<sequence>MYRKSLLLLMLFLLHQSLYAQTDWTLKSTKNGLNIYTKTVSASGLKGIRVKCSLPAKLSQVVALIMDVNAGEEWVYGTKSSFLLKKVSPSELYYYSEVDIPWPVNNRDFIAHLKVTQDAQSKVVTINGPTEANYLPVKPHIVRVAHSNGKWVLTPVKNNLVQIDYTLEVDPGGTIPVWLVNLFATSGPAETFKKMKVQVNKSQYVNANLGFIDNG</sequence>
<evidence type="ECO:0000256" key="1">
    <source>
        <dbReference type="SAM" id="SignalP"/>
    </source>
</evidence>
<accession>A0A286A0D0</accession>
<gene>
    <name evidence="3" type="ORF">SAMN06297358_2354</name>
</gene>
<keyword evidence="1" id="KW-0732">Signal</keyword>
<dbReference type="PANTHER" id="PTHR19308:SF14">
    <property type="entry name" value="START DOMAIN-CONTAINING PROTEIN"/>
    <property type="match status" value="1"/>
</dbReference>
<dbReference type="PROSITE" id="PS50848">
    <property type="entry name" value="START"/>
    <property type="match status" value="1"/>
</dbReference>
<dbReference type="InterPro" id="IPR002913">
    <property type="entry name" value="START_lipid-bd_dom"/>
</dbReference>
<evidence type="ECO:0000259" key="2">
    <source>
        <dbReference type="PROSITE" id="PS50848"/>
    </source>
</evidence>
<organism evidence="3 4">
    <name type="scientific">Pedobacter xixiisoli</name>
    <dbReference type="NCBI Taxonomy" id="1476464"/>
    <lineage>
        <taxon>Bacteria</taxon>
        <taxon>Pseudomonadati</taxon>
        <taxon>Bacteroidota</taxon>
        <taxon>Sphingobacteriia</taxon>
        <taxon>Sphingobacteriales</taxon>
        <taxon>Sphingobacteriaceae</taxon>
        <taxon>Pedobacter</taxon>
    </lineage>
</organism>
<name>A0A286A0D0_9SPHI</name>
<dbReference type="PANTHER" id="PTHR19308">
    <property type="entry name" value="PHOSPHATIDYLCHOLINE TRANSFER PROTEIN"/>
    <property type="match status" value="1"/>
</dbReference>
<dbReference type="InterPro" id="IPR051213">
    <property type="entry name" value="START_lipid_transfer"/>
</dbReference>
<dbReference type="Proteomes" id="UP000219281">
    <property type="component" value="Unassembled WGS sequence"/>
</dbReference>
<dbReference type="GO" id="GO:0008289">
    <property type="term" value="F:lipid binding"/>
    <property type="evidence" value="ECO:0007669"/>
    <property type="project" value="InterPro"/>
</dbReference>
<dbReference type="SUPFAM" id="SSF55961">
    <property type="entry name" value="Bet v1-like"/>
    <property type="match status" value="1"/>
</dbReference>
<feature type="domain" description="START" evidence="2">
    <location>
        <begin position="24"/>
        <end position="204"/>
    </location>
</feature>
<keyword evidence="4" id="KW-1185">Reference proteome</keyword>
<dbReference type="InterPro" id="IPR023393">
    <property type="entry name" value="START-like_dom_sf"/>
</dbReference>
<dbReference type="GO" id="GO:0005737">
    <property type="term" value="C:cytoplasm"/>
    <property type="evidence" value="ECO:0007669"/>
    <property type="project" value="UniProtKB-ARBA"/>
</dbReference>
<dbReference type="OrthoDB" id="5734556at2"/>
<dbReference type="Pfam" id="PF01852">
    <property type="entry name" value="START"/>
    <property type="match status" value="1"/>
</dbReference>
<dbReference type="AlphaFoldDB" id="A0A286A0D0"/>
<proteinExistence type="predicted"/>
<reference evidence="4" key="1">
    <citation type="submission" date="2017-09" db="EMBL/GenBank/DDBJ databases">
        <authorList>
            <person name="Varghese N."/>
            <person name="Submissions S."/>
        </authorList>
    </citation>
    <scope>NUCLEOTIDE SEQUENCE [LARGE SCALE GENOMIC DNA]</scope>
    <source>
        <strain evidence="4">CGMCC 1.12803</strain>
    </source>
</reference>
<dbReference type="InterPro" id="IPR028347">
    <property type="entry name" value="START_dom_prot"/>
</dbReference>
<evidence type="ECO:0000313" key="4">
    <source>
        <dbReference type="Proteomes" id="UP000219281"/>
    </source>
</evidence>
<dbReference type="EMBL" id="OCMT01000002">
    <property type="protein sequence ID" value="SOD15363.1"/>
    <property type="molecule type" value="Genomic_DNA"/>
</dbReference>
<feature type="chain" id="PRO_5012764063" evidence="1">
    <location>
        <begin position="21"/>
        <end position="215"/>
    </location>
</feature>